<evidence type="ECO:0000313" key="3">
    <source>
        <dbReference type="Proteomes" id="UP000014601"/>
    </source>
</evidence>
<organism evidence="2 3">
    <name type="scientific">Gardnerella pickettii JCP7719</name>
    <dbReference type="NCBI Taxonomy" id="1261061"/>
    <lineage>
        <taxon>Bacteria</taxon>
        <taxon>Bacillati</taxon>
        <taxon>Actinomycetota</taxon>
        <taxon>Actinomycetes</taxon>
        <taxon>Bifidobacteriales</taxon>
        <taxon>Bifidobacteriaceae</taxon>
        <taxon>Gardnerella</taxon>
        <taxon>Gardnerella pickettii</taxon>
    </lineage>
</organism>
<accession>S4GM06</accession>
<protein>
    <submittedName>
        <fullName evidence="2">Uncharacterized protein</fullName>
    </submittedName>
</protein>
<dbReference type="PATRIC" id="fig|1261061.4.peg.810"/>
<evidence type="ECO:0000256" key="1">
    <source>
        <dbReference type="SAM" id="Phobius"/>
    </source>
</evidence>
<name>S4GM06_9BIFI</name>
<sequence>MIKAFVCNARKGLFVCFLHALRQFALGFLHALISSISHILIISGTM</sequence>
<gene>
    <name evidence="2" type="ORF">HMPREF1576_00920</name>
</gene>
<dbReference type="AlphaFoldDB" id="S4GM06"/>
<proteinExistence type="predicted"/>
<keyword evidence="1" id="KW-0812">Transmembrane</keyword>
<keyword evidence="1" id="KW-1133">Transmembrane helix</keyword>
<keyword evidence="1" id="KW-0472">Membrane</keyword>
<evidence type="ECO:0000313" key="2">
    <source>
        <dbReference type="EMBL" id="EPI50493.1"/>
    </source>
</evidence>
<comment type="caution">
    <text evidence="2">The sequence shown here is derived from an EMBL/GenBank/DDBJ whole genome shotgun (WGS) entry which is preliminary data.</text>
</comment>
<dbReference type="Proteomes" id="UP000014601">
    <property type="component" value="Unassembled WGS sequence"/>
</dbReference>
<feature type="transmembrane region" description="Helical" evidence="1">
    <location>
        <begin position="12"/>
        <end position="41"/>
    </location>
</feature>
<dbReference type="HOGENOM" id="CLU_3184132_0_0_11"/>
<dbReference type="EMBL" id="ATJO01000067">
    <property type="protein sequence ID" value="EPI50493.1"/>
    <property type="molecule type" value="Genomic_DNA"/>
</dbReference>
<reference evidence="2 3" key="1">
    <citation type="submission" date="2013-06" db="EMBL/GenBank/DDBJ databases">
        <authorList>
            <person name="Weinstock G."/>
            <person name="Sodergren E."/>
            <person name="Lobos E.A."/>
            <person name="Fulton L."/>
            <person name="Fulton R."/>
            <person name="Courtney L."/>
            <person name="Fronick C."/>
            <person name="O'Laughlin M."/>
            <person name="Godfrey J."/>
            <person name="Wilson R.M."/>
            <person name="Miner T."/>
            <person name="Farmer C."/>
            <person name="Delehaunty K."/>
            <person name="Cordes M."/>
            <person name="Minx P."/>
            <person name="Tomlinson C."/>
            <person name="Chen J."/>
            <person name="Wollam A."/>
            <person name="Pepin K.H."/>
            <person name="Bhonagiri V."/>
            <person name="Zhang X."/>
            <person name="Warren W."/>
            <person name="Mitreva M."/>
            <person name="Mardis E.R."/>
            <person name="Wilson R.K."/>
        </authorList>
    </citation>
    <scope>NUCLEOTIDE SEQUENCE [LARGE SCALE GENOMIC DNA]</scope>
    <source>
        <strain evidence="2 3">JCP7719</strain>
    </source>
</reference>